<accession>A0A8S1H056</accession>
<dbReference type="OrthoDB" id="5870821at2759"/>
<sequence>MRARSSYRCLTTKVKVEDANVIQGASQQVFDSELFDHLRNVVYGDERTIDKIVVTLENGTQGEEKNLEVLANRNLSSHYDCLLHSSSLLADNCALVKVHPDSFSAKTYLRSVNAPVTGVCNITPLTFECTESDLIEDINQAFWRSCRVLASAVVARTFNDVRLRPLTSSTSHFSDGFFTVNADGLSDVLPSRNELSVLNSMARRFLQLNVPFECVNLSPSQAQEYNINGDSLVRVDGFVTAVEGPVIRSTKLIGDFKIFDTKLRDGVTFAGVALPRGQSTSNYAWNLIVQNGMRKFSHL</sequence>
<keyword evidence="2" id="KW-1185">Reference proteome</keyword>
<reference evidence="1" key="1">
    <citation type="submission" date="2020-10" db="EMBL/GenBank/DDBJ databases">
        <authorList>
            <person name="Kikuchi T."/>
        </authorList>
    </citation>
    <scope>NUCLEOTIDE SEQUENCE</scope>
    <source>
        <strain evidence="1">NKZ352</strain>
    </source>
</reference>
<proteinExistence type="predicted"/>
<gene>
    <name evidence="1" type="ORF">CAUJ_LOCUS2589</name>
</gene>
<name>A0A8S1H056_9PELO</name>
<dbReference type="AlphaFoldDB" id="A0A8S1H056"/>
<dbReference type="InterPro" id="IPR018163">
    <property type="entry name" value="Thr/Ala-tRNA-synth_IIc_edit"/>
</dbReference>
<evidence type="ECO:0000313" key="1">
    <source>
        <dbReference type="EMBL" id="CAD6186670.1"/>
    </source>
</evidence>
<organism evidence="1 2">
    <name type="scientific">Caenorhabditis auriculariae</name>
    <dbReference type="NCBI Taxonomy" id="2777116"/>
    <lineage>
        <taxon>Eukaryota</taxon>
        <taxon>Metazoa</taxon>
        <taxon>Ecdysozoa</taxon>
        <taxon>Nematoda</taxon>
        <taxon>Chromadorea</taxon>
        <taxon>Rhabditida</taxon>
        <taxon>Rhabditina</taxon>
        <taxon>Rhabditomorpha</taxon>
        <taxon>Rhabditoidea</taxon>
        <taxon>Rhabditidae</taxon>
        <taxon>Peloderinae</taxon>
        <taxon>Caenorhabditis</taxon>
    </lineage>
</organism>
<comment type="caution">
    <text evidence="1">The sequence shown here is derived from an EMBL/GenBank/DDBJ whole genome shotgun (WGS) entry which is preliminary data.</text>
</comment>
<evidence type="ECO:0000313" key="2">
    <source>
        <dbReference type="Proteomes" id="UP000835052"/>
    </source>
</evidence>
<dbReference type="Proteomes" id="UP000835052">
    <property type="component" value="Unassembled WGS sequence"/>
</dbReference>
<protein>
    <submittedName>
        <fullName evidence="1">Uncharacterized protein</fullName>
    </submittedName>
</protein>
<dbReference type="GO" id="GO:0000166">
    <property type="term" value="F:nucleotide binding"/>
    <property type="evidence" value="ECO:0007669"/>
    <property type="project" value="InterPro"/>
</dbReference>
<dbReference type="SUPFAM" id="SSF55186">
    <property type="entry name" value="ThrRS/AlaRS common domain"/>
    <property type="match status" value="1"/>
</dbReference>
<dbReference type="EMBL" id="CAJGYM010000005">
    <property type="protein sequence ID" value="CAD6186670.1"/>
    <property type="molecule type" value="Genomic_DNA"/>
</dbReference>